<dbReference type="Pfam" id="PF10503">
    <property type="entry name" value="Esterase_PHB"/>
    <property type="match status" value="1"/>
</dbReference>
<dbReference type="InterPro" id="IPR050955">
    <property type="entry name" value="Plant_Biomass_Hydrol_Est"/>
</dbReference>
<dbReference type="InterPro" id="IPR010126">
    <property type="entry name" value="Esterase_phb"/>
</dbReference>
<keyword evidence="4" id="KW-1185">Reference proteome</keyword>
<dbReference type="InterPro" id="IPR029058">
    <property type="entry name" value="AB_hydrolase_fold"/>
</dbReference>
<evidence type="ECO:0000256" key="1">
    <source>
        <dbReference type="ARBA" id="ARBA00022729"/>
    </source>
</evidence>
<protein>
    <submittedName>
        <fullName evidence="3">PHB depolymerase family esterase</fullName>
    </submittedName>
</protein>
<dbReference type="SUPFAM" id="SSF53474">
    <property type="entry name" value="alpha/beta-Hydrolases"/>
    <property type="match status" value="2"/>
</dbReference>
<evidence type="ECO:0000313" key="4">
    <source>
        <dbReference type="Proteomes" id="UP001596150"/>
    </source>
</evidence>
<comment type="caution">
    <text evidence="3">The sequence shown here is derived from an EMBL/GenBank/DDBJ whole genome shotgun (WGS) entry which is preliminary data.</text>
</comment>
<dbReference type="Gene3D" id="3.40.50.1820">
    <property type="entry name" value="alpha/beta hydrolase"/>
    <property type="match status" value="1"/>
</dbReference>
<evidence type="ECO:0000313" key="3">
    <source>
        <dbReference type="EMBL" id="MFC5519032.1"/>
    </source>
</evidence>
<dbReference type="Proteomes" id="UP001596150">
    <property type="component" value="Unassembled WGS sequence"/>
</dbReference>
<name>A0ABW0Q5U7_9HYPH</name>
<dbReference type="EMBL" id="JBHSML010000031">
    <property type="protein sequence ID" value="MFC5519032.1"/>
    <property type="molecule type" value="Genomic_DNA"/>
</dbReference>
<keyword evidence="1" id="KW-0732">Signal</keyword>
<dbReference type="PANTHER" id="PTHR43037">
    <property type="entry name" value="UNNAMED PRODUCT-RELATED"/>
    <property type="match status" value="1"/>
</dbReference>
<dbReference type="PANTHER" id="PTHR43037:SF1">
    <property type="entry name" value="BLL1128 PROTEIN"/>
    <property type="match status" value="1"/>
</dbReference>
<accession>A0ABW0Q5U7</accession>
<proteinExistence type="predicted"/>
<organism evidence="3 4">
    <name type="scientific">Kaistia terrae</name>
    <dbReference type="NCBI Taxonomy" id="537017"/>
    <lineage>
        <taxon>Bacteria</taxon>
        <taxon>Pseudomonadati</taxon>
        <taxon>Pseudomonadota</taxon>
        <taxon>Alphaproteobacteria</taxon>
        <taxon>Hyphomicrobiales</taxon>
        <taxon>Kaistiaceae</taxon>
        <taxon>Kaistia</taxon>
    </lineage>
</organism>
<reference evidence="4" key="1">
    <citation type="journal article" date="2019" name="Int. J. Syst. Evol. Microbiol.">
        <title>The Global Catalogue of Microorganisms (GCM) 10K type strain sequencing project: providing services to taxonomists for standard genome sequencing and annotation.</title>
        <authorList>
            <consortium name="The Broad Institute Genomics Platform"/>
            <consortium name="The Broad Institute Genome Sequencing Center for Infectious Disease"/>
            <person name="Wu L."/>
            <person name="Ma J."/>
        </authorList>
    </citation>
    <scope>NUCLEOTIDE SEQUENCE [LARGE SCALE GENOMIC DNA]</scope>
    <source>
        <strain evidence="4">KACC 12633</strain>
    </source>
</reference>
<dbReference type="RefSeq" id="WP_266346322.1">
    <property type="nucleotide sequence ID" value="NZ_JAPKNH010000015.1"/>
</dbReference>
<dbReference type="NCBIfam" id="TIGR01840">
    <property type="entry name" value="esterase_phb"/>
    <property type="match status" value="1"/>
</dbReference>
<evidence type="ECO:0000256" key="2">
    <source>
        <dbReference type="ARBA" id="ARBA00022801"/>
    </source>
</evidence>
<sequence length="383" mass="40773">MRALSDTIARLAAMKARAAATLPKYGSSRLVPLEGGGSNPGHLEAKLFVPSRPAANAALVLVLHGCTQTADGYDHGSGWSKLAEEQGFFVLFPEQQRANNPNLCFNWFLPEQTQRGQGEALSIRQMIEEIIAIHDIDGQRVFITGLSAGGAMAAAMLAIYPDVFAGGAIIAGLAYGVAKGVPEAFDRMRGHALPPASRLQANLKSGSVHRGPWPSISIWQGTADSTVHAANANAIVDQWREVHRLEEVASATRKIENWTTMEWSDRDGQVKVTLHRILGMGHGTPLATTGPDLYGHPGPYMLDVGISSTYEIAKSWGLIDRVGEATADTRGTEAVSGDEYAHTDAMPTPSYPFEPAPTSGAAAQTGRIGDIIEAALRSAGLMK</sequence>
<keyword evidence="2" id="KW-0378">Hydrolase</keyword>
<gene>
    <name evidence="3" type="ORF">ACFPP9_24930</name>
</gene>